<dbReference type="GO" id="GO:0009847">
    <property type="term" value="P:spore germination"/>
    <property type="evidence" value="ECO:0007669"/>
    <property type="project" value="InterPro"/>
</dbReference>
<dbReference type="Pfam" id="PF25198">
    <property type="entry name" value="Spore_GerAC_N"/>
    <property type="match status" value="1"/>
</dbReference>
<evidence type="ECO:0000256" key="7">
    <source>
        <dbReference type="ARBA" id="ARBA00023288"/>
    </source>
</evidence>
<evidence type="ECO:0000256" key="6">
    <source>
        <dbReference type="ARBA" id="ARBA00023139"/>
    </source>
</evidence>
<dbReference type="Pfam" id="PF05504">
    <property type="entry name" value="Spore_GerAC"/>
    <property type="match status" value="1"/>
</dbReference>
<evidence type="ECO:0000256" key="5">
    <source>
        <dbReference type="ARBA" id="ARBA00023136"/>
    </source>
</evidence>
<evidence type="ECO:0000256" key="2">
    <source>
        <dbReference type="ARBA" id="ARBA00007886"/>
    </source>
</evidence>
<dbReference type="Gene3D" id="3.30.300.210">
    <property type="entry name" value="Nutrient germinant receptor protein C, domain 3"/>
    <property type="match status" value="1"/>
</dbReference>
<dbReference type="InterPro" id="IPR057336">
    <property type="entry name" value="GerAC_N"/>
</dbReference>
<name>A0A6I4VXV4_9BACL</name>
<organism evidence="10 11">
    <name type="scientific">Shimazuella alba</name>
    <dbReference type="NCBI Taxonomy" id="2690964"/>
    <lineage>
        <taxon>Bacteria</taxon>
        <taxon>Bacillati</taxon>
        <taxon>Bacillota</taxon>
        <taxon>Bacilli</taxon>
        <taxon>Bacillales</taxon>
        <taxon>Thermoactinomycetaceae</taxon>
        <taxon>Shimazuella</taxon>
    </lineage>
</organism>
<comment type="subcellular location">
    <subcellularLocation>
        <location evidence="1">Membrane</location>
        <topology evidence="1">Lipid-anchor</topology>
    </subcellularLocation>
</comment>
<feature type="domain" description="Spore germination protein N-terminal" evidence="9">
    <location>
        <begin position="22"/>
        <end position="202"/>
    </location>
</feature>
<evidence type="ECO:0000313" key="10">
    <source>
        <dbReference type="EMBL" id="MXQ54706.1"/>
    </source>
</evidence>
<dbReference type="PANTHER" id="PTHR35789:SF1">
    <property type="entry name" value="SPORE GERMINATION PROTEIN B3"/>
    <property type="match status" value="1"/>
</dbReference>
<keyword evidence="11" id="KW-1185">Reference proteome</keyword>
<proteinExistence type="inferred from homology"/>
<dbReference type="Proteomes" id="UP000430692">
    <property type="component" value="Unassembled WGS sequence"/>
</dbReference>
<dbReference type="NCBIfam" id="TIGR02887">
    <property type="entry name" value="spore_ger_x_C"/>
    <property type="match status" value="1"/>
</dbReference>
<protein>
    <submittedName>
        <fullName evidence="10">Ger(X)C family spore germination protein</fullName>
    </submittedName>
</protein>
<dbReference type="InterPro" id="IPR008844">
    <property type="entry name" value="Spore_GerAC-like"/>
</dbReference>
<evidence type="ECO:0000259" key="9">
    <source>
        <dbReference type="Pfam" id="PF25198"/>
    </source>
</evidence>
<evidence type="ECO:0000256" key="3">
    <source>
        <dbReference type="ARBA" id="ARBA00022544"/>
    </source>
</evidence>
<evidence type="ECO:0000256" key="1">
    <source>
        <dbReference type="ARBA" id="ARBA00004635"/>
    </source>
</evidence>
<evidence type="ECO:0000313" key="11">
    <source>
        <dbReference type="Proteomes" id="UP000430692"/>
    </source>
</evidence>
<reference evidence="10 11" key="1">
    <citation type="submission" date="2019-12" db="EMBL/GenBank/DDBJ databases">
        <title>Whole-genome analyses of novel actinobacteria.</title>
        <authorList>
            <person name="Sahin N."/>
            <person name="Saygin H."/>
        </authorList>
    </citation>
    <scope>NUCLEOTIDE SEQUENCE [LARGE SCALE GENOMIC DNA]</scope>
    <source>
        <strain evidence="10 11">KC615</strain>
    </source>
</reference>
<comment type="similarity">
    <text evidence="2">Belongs to the GerABKC lipoprotein family.</text>
</comment>
<dbReference type="PANTHER" id="PTHR35789">
    <property type="entry name" value="SPORE GERMINATION PROTEIN B3"/>
    <property type="match status" value="1"/>
</dbReference>
<keyword evidence="7" id="KW-0449">Lipoprotein</keyword>
<dbReference type="AlphaFoldDB" id="A0A6I4VXV4"/>
<dbReference type="EMBL" id="WUUL01000009">
    <property type="protein sequence ID" value="MXQ54706.1"/>
    <property type="molecule type" value="Genomic_DNA"/>
</dbReference>
<dbReference type="RefSeq" id="WP_160802060.1">
    <property type="nucleotide sequence ID" value="NZ_WUUL01000009.1"/>
</dbReference>
<accession>A0A6I4VXV4</accession>
<keyword evidence="6" id="KW-0564">Palmitate</keyword>
<dbReference type="GO" id="GO:0016020">
    <property type="term" value="C:membrane"/>
    <property type="evidence" value="ECO:0007669"/>
    <property type="project" value="UniProtKB-SubCell"/>
</dbReference>
<evidence type="ECO:0000256" key="4">
    <source>
        <dbReference type="ARBA" id="ARBA00022729"/>
    </source>
</evidence>
<keyword evidence="4" id="KW-0732">Signal</keyword>
<dbReference type="PROSITE" id="PS51257">
    <property type="entry name" value="PROKAR_LIPOPROTEIN"/>
    <property type="match status" value="1"/>
</dbReference>
<keyword evidence="5" id="KW-0472">Membrane</keyword>
<keyword evidence="3" id="KW-0309">Germination</keyword>
<feature type="domain" description="Spore germination GerAC-like C-terminal" evidence="8">
    <location>
        <begin position="214"/>
        <end position="378"/>
    </location>
</feature>
<gene>
    <name evidence="10" type="ORF">GSM42_13475</name>
</gene>
<sequence length="389" mass="44017">MFRCYFIIFISCCFLFLMGCWDSRDIEQLNIHVGTALDKASPTASSKNQHLIKLTTQSISAKPSISQNEQNSQVQGQQYQNITGSGNSIIEIIDRFSQENEKPSYGQHLKVIIIGEKLAKEMNMEMILEQHSRTYEIRDSCILLIARGLAADTLKIPKGIPAFTLIGIDKNQYKTSRLLPPLSIGKAINIMSARKDFIIQGVQVKHGKIDFNHAAIIKGDTNKLIGHLDEREIEGLNWLTGNVKGGIVKGRDPKTNGLILYEVSTVKSKISPHLKGNHISFDVDIESSGRLNEDAVSAGNAFSNKFIERAQIAATQEIKNQINRTLHKLQKQYQTDVVGFGEQLRIYYPKEWVQIEKNWNKRFSNVPIRYHVNITIKDYMEKGKKEVSK</sequence>
<dbReference type="InterPro" id="IPR038501">
    <property type="entry name" value="Spore_GerAC_C_sf"/>
</dbReference>
<dbReference type="InterPro" id="IPR046953">
    <property type="entry name" value="Spore_GerAC-like_C"/>
</dbReference>
<evidence type="ECO:0000259" key="8">
    <source>
        <dbReference type="Pfam" id="PF05504"/>
    </source>
</evidence>
<comment type="caution">
    <text evidence="10">The sequence shown here is derived from an EMBL/GenBank/DDBJ whole genome shotgun (WGS) entry which is preliminary data.</text>
</comment>